<dbReference type="EMBL" id="QAOK01000006">
    <property type="protein sequence ID" value="PTQ82122.1"/>
    <property type="molecule type" value="Genomic_DNA"/>
</dbReference>
<dbReference type="InterPro" id="IPR007844">
    <property type="entry name" value="AsmA"/>
</dbReference>
<dbReference type="GO" id="GO:0090313">
    <property type="term" value="P:regulation of protein targeting to membrane"/>
    <property type="evidence" value="ECO:0007669"/>
    <property type="project" value="TreeGrafter"/>
</dbReference>
<accession>A0A2T5IE76</accession>
<keyword evidence="1" id="KW-0812">Transmembrane</keyword>
<dbReference type="PANTHER" id="PTHR30441:SF4">
    <property type="entry name" value="PROTEIN ASMA"/>
    <property type="match status" value="1"/>
</dbReference>
<dbReference type="Pfam" id="PF05170">
    <property type="entry name" value="AsmA"/>
    <property type="match status" value="1"/>
</dbReference>
<dbReference type="InterPro" id="IPR052894">
    <property type="entry name" value="AsmA-related"/>
</dbReference>
<feature type="transmembrane region" description="Helical" evidence="1">
    <location>
        <begin position="12"/>
        <end position="35"/>
    </location>
</feature>
<dbReference type="GO" id="GO:0005886">
    <property type="term" value="C:plasma membrane"/>
    <property type="evidence" value="ECO:0007669"/>
    <property type="project" value="TreeGrafter"/>
</dbReference>
<proteinExistence type="predicted"/>
<sequence length="507" mass="55909">MNRYPRCTKGAFFLFLFAGLTILLLGSIIYIVVIFDPNAYKPEIIRLVKEKKERRLRLDGPITLAFFPSPGVEFARLSLSEHNNDDEFANIEKVHVSFEILPLLRKELVLDEINITGLAANLIRFSDGSTNIDDLIRSEEQQERFRFDIGRVRMEKTMLALRDEGSDTHFVFRNIELEADRADERADAVGDAIRSKVELTFNIAHPERPEVDMATRVRFHLTLNAQRQYFALSGMKLVAEAQLPDTGRLFIQSSGNFSASLLEEGGEFSADEFTFDTGIRSVDSSFNIGVNAAHLGLKGQKLTTDKILGVAKINGSHSLISGKFSLSSIQGTLTDFRSEVFRADLESENEGRVVKAHFSSPLGGNIAALWLSLAELKAGIEAKGANLPAHGIQGNLSGSASLDGLTGNAWAKLNGTMADSNIAAKFSASSLIPPYLAFEVNIDELNLDRFSPRQQDGQQQKAGRAERSFELNVLDNLEGLNMEGSIRVGVLKAGDFTASRVRVDIRP</sequence>
<dbReference type="PANTHER" id="PTHR30441">
    <property type="entry name" value="DUF748 DOMAIN-CONTAINING PROTEIN"/>
    <property type="match status" value="1"/>
</dbReference>
<keyword evidence="1" id="KW-1133">Transmembrane helix</keyword>
<evidence type="ECO:0000256" key="1">
    <source>
        <dbReference type="SAM" id="Phobius"/>
    </source>
</evidence>
<dbReference type="AlphaFoldDB" id="A0A2T5IE76"/>
<reference evidence="3 4" key="1">
    <citation type="submission" date="2018-04" db="EMBL/GenBank/DDBJ databases">
        <title>Active sludge and wastewater microbial communities from Klosterneuburg, Austria.</title>
        <authorList>
            <person name="Wagner M."/>
        </authorList>
    </citation>
    <scope>NUCLEOTIDE SEQUENCE [LARGE SCALE GENOMIC DNA]</scope>
    <source>
        <strain evidence="3 4">Nl12</strain>
    </source>
</reference>
<evidence type="ECO:0000313" key="4">
    <source>
        <dbReference type="Proteomes" id="UP000244152"/>
    </source>
</evidence>
<evidence type="ECO:0000313" key="3">
    <source>
        <dbReference type="EMBL" id="PTQ82122.1"/>
    </source>
</evidence>
<feature type="domain" description="AsmA" evidence="2">
    <location>
        <begin position="15"/>
        <end position="268"/>
    </location>
</feature>
<evidence type="ECO:0000259" key="2">
    <source>
        <dbReference type="Pfam" id="PF05170"/>
    </source>
</evidence>
<name>A0A2T5IE76_9PROT</name>
<protein>
    <submittedName>
        <fullName evidence="3">AsmA protein</fullName>
    </submittedName>
</protein>
<dbReference type="Proteomes" id="UP000244152">
    <property type="component" value="Unassembled WGS sequence"/>
</dbReference>
<gene>
    <name evidence="3" type="ORF">C8R21_106102</name>
</gene>
<dbReference type="RefSeq" id="WP_107761716.1">
    <property type="nucleotide sequence ID" value="NZ_QAOK01000006.1"/>
</dbReference>
<keyword evidence="1" id="KW-0472">Membrane</keyword>
<comment type="caution">
    <text evidence="3">The sequence shown here is derived from an EMBL/GenBank/DDBJ whole genome shotgun (WGS) entry which is preliminary data.</text>
</comment>
<organism evidence="3 4">
    <name type="scientific">Nitrosospira multiformis</name>
    <dbReference type="NCBI Taxonomy" id="1231"/>
    <lineage>
        <taxon>Bacteria</taxon>
        <taxon>Pseudomonadati</taxon>
        <taxon>Pseudomonadota</taxon>
        <taxon>Betaproteobacteria</taxon>
        <taxon>Nitrosomonadales</taxon>
        <taxon>Nitrosomonadaceae</taxon>
        <taxon>Nitrosospira</taxon>
    </lineage>
</organism>